<evidence type="ECO:0008006" key="4">
    <source>
        <dbReference type="Google" id="ProtNLM"/>
    </source>
</evidence>
<organism evidence="2 3">
    <name type="scientific">candidate division TA06 bacterium</name>
    <dbReference type="NCBI Taxonomy" id="2250710"/>
    <lineage>
        <taxon>Bacteria</taxon>
        <taxon>Bacteria division TA06</taxon>
    </lineage>
</organism>
<accession>A0A523UNQ3</accession>
<dbReference type="AlphaFoldDB" id="A0A523UNQ3"/>
<dbReference type="Proteomes" id="UP000315525">
    <property type="component" value="Unassembled WGS sequence"/>
</dbReference>
<reference evidence="2 3" key="1">
    <citation type="submission" date="2019-03" db="EMBL/GenBank/DDBJ databases">
        <title>Metabolic potential of uncultured bacteria and archaea associated with petroleum seepage in deep-sea sediments.</title>
        <authorList>
            <person name="Dong X."/>
            <person name="Hubert C."/>
        </authorList>
    </citation>
    <scope>NUCLEOTIDE SEQUENCE [LARGE SCALE GENOMIC DNA]</scope>
    <source>
        <strain evidence="2">E44_bin18</strain>
    </source>
</reference>
<keyword evidence="1" id="KW-0732">Signal</keyword>
<sequence>MRLVCGIALVCLLFTPCSSSGQGLDSTEVKIFLNTLVETVGQAISGGVLWSANTHGGLPHFQMGAGLNVVGIEAVNPTDTSETLVAVVPTMFLFGGIGILKGFSPNPLVGGIGSVDLIGRFGQFPTVGEYRKYAEMAPAIFGGGIRMGLLRNSLIAPAVSLTFAYTRTSQMMYVFSDSTAEAWAKLKLSTLSLHVDISKNLLLITPYAGIGWDWHEFNASWEVDYVNPLMEDDSGGMDLKPSSRRLYAGVELCLVIIHLNLEGGLTGGNGFVAAGARIGF</sequence>
<proteinExistence type="predicted"/>
<feature type="chain" id="PRO_5021890569" description="Outer membrane protein beta-barrel domain-containing protein" evidence="1">
    <location>
        <begin position="22"/>
        <end position="280"/>
    </location>
</feature>
<comment type="caution">
    <text evidence="2">The sequence shown here is derived from an EMBL/GenBank/DDBJ whole genome shotgun (WGS) entry which is preliminary data.</text>
</comment>
<evidence type="ECO:0000313" key="3">
    <source>
        <dbReference type="Proteomes" id="UP000315525"/>
    </source>
</evidence>
<evidence type="ECO:0000256" key="1">
    <source>
        <dbReference type="SAM" id="SignalP"/>
    </source>
</evidence>
<name>A0A523UNQ3_UNCT6</name>
<gene>
    <name evidence="2" type="ORF">E3J62_12005</name>
</gene>
<dbReference type="EMBL" id="SOJN01000143">
    <property type="protein sequence ID" value="TET43931.1"/>
    <property type="molecule type" value="Genomic_DNA"/>
</dbReference>
<evidence type="ECO:0000313" key="2">
    <source>
        <dbReference type="EMBL" id="TET43931.1"/>
    </source>
</evidence>
<feature type="signal peptide" evidence="1">
    <location>
        <begin position="1"/>
        <end position="21"/>
    </location>
</feature>
<protein>
    <recommendedName>
        <fullName evidence="4">Outer membrane protein beta-barrel domain-containing protein</fullName>
    </recommendedName>
</protein>